<proteinExistence type="predicted"/>
<evidence type="ECO:0000313" key="1">
    <source>
        <dbReference type="EMBL" id="CAH1782338.1"/>
    </source>
</evidence>
<dbReference type="OrthoDB" id="5986095at2759"/>
<name>A0A8S4NNL3_OWEFU</name>
<accession>A0A8S4NNL3</accession>
<feature type="non-terminal residue" evidence="1">
    <location>
        <position position="202"/>
    </location>
</feature>
<protein>
    <submittedName>
        <fullName evidence="1">Uncharacterized protein</fullName>
    </submittedName>
</protein>
<dbReference type="EMBL" id="CAIIXF020000004">
    <property type="protein sequence ID" value="CAH1782338.1"/>
    <property type="molecule type" value="Genomic_DNA"/>
</dbReference>
<gene>
    <name evidence="1" type="ORF">OFUS_LOCUS8797</name>
</gene>
<keyword evidence="2" id="KW-1185">Reference proteome</keyword>
<sequence length="202" mass="22390">IKILVYFQTYNFLRGIGYQGQGRGGTYVFNWNNFNFPLPSVTSLPQSGYTTENGVIVPYLSAFLKIADSDPRITNSGIIDEDQLKVIGCVVSTDGFSFKPGLVLDKRTKHVVGTTDSIDKDYTIVHENIDPIILKNKYITENNSTCLETIDGMLGLPISQNYHGRGHSAQETANETEETIYTLHQCASCIQEGVILQNVCIT</sequence>
<dbReference type="AlphaFoldDB" id="A0A8S4NNL3"/>
<feature type="non-terminal residue" evidence="1">
    <location>
        <position position="1"/>
    </location>
</feature>
<evidence type="ECO:0000313" key="2">
    <source>
        <dbReference type="Proteomes" id="UP000749559"/>
    </source>
</evidence>
<dbReference type="Proteomes" id="UP000749559">
    <property type="component" value="Unassembled WGS sequence"/>
</dbReference>
<comment type="caution">
    <text evidence="1">The sequence shown here is derived from an EMBL/GenBank/DDBJ whole genome shotgun (WGS) entry which is preliminary data.</text>
</comment>
<reference evidence="1" key="1">
    <citation type="submission" date="2022-03" db="EMBL/GenBank/DDBJ databases">
        <authorList>
            <person name="Martin C."/>
        </authorList>
    </citation>
    <scope>NUCLEOTIDE SEQUENCE</scope>
</reference>
<organism evidence="1 2">
    <name type="scientific">Owenia fusiformis</name>
    <name type="common">Polychaete worm</name>
    <dbReference type="NCBI Taxonomy" id="6347"/>
    <lineage>
        <taxon>Eukaryota</taxon>
        <taxon>Metazoa</taxon>
        <taxon>Spiralia</taxon>
        <taxon>Lophotrochozoa</taxon>
        <taxon>Annelida</taxon>
        <taxon>Polychaeta</taxon>
        <taxon>Sedentaria</taxon>
        <taxon>Canalipalpata</taxon>
        <taxon>Sabellida</taxon>
        <taxon>Oweniida</taxon>
        <taxon>Oweniidae</taxon>
        <taxon>Owenia</taxon>
    </lineage>
</organism>